<reference evidence="2 3" key="1">
    <citation type="submission" date="2019-02" db="EMBL/GenBank/DDBJ databases">
        <title>Deep-cultivation of Planctomycetes and their phenomic and genomic characterization uncovers novel biology.</title>
        <authorList>
            <person name="Wiegand S."/>
            <person name="Jogler M."/>
            <person name="Boedeker C."/>
            <person name="Pinto D."/>
            <person name="Vollmers J."/>
            <person name="Rivas-Marin E."/>
            <person name="Kohn T."/>
            <person name="Peeters S.H."/>
            <person name="Heuer A."/>
            <person name="Rast P."/>
            <person name="Oberbeckmann S."/>
            <person name="Bunk B."/>
            <person name="Jeske O."/>
            <person name="Meyerdierks A."/>
            <person name="Storesund J.E."/>
            <person name="Kallscheuer N."/>
            <person name="Luecker S."/>
            <person name="Lage O.M."/>
            <person name="Pohl T."/>
            <person name="Merkel B.J."/>
            <person name="Hornburger P."/>
            <person name="Mueller R.-W."/>
            <person name="Bruemmer F."/>
            <person name="Labrenz M."/>
            <person name="Spormann A.M."/>
            <person name="Op den Camp H."/>
            <person name="Overmann J."/>
            <person name="Amann R."/>
            <person name="Jetten M.S.M."/>
            <person name="Mascher T."/>
            <person name="Medema M.H."/>
            <person name="Devos D.P."/>
            <person name="Kaster A.-K."/>
            <person name="Ovreas L."/>
            <person name="Rohde M."/>
            <person name="Galperin M.Y."/>
            <person name="Jogler C."/>
        </authorList>
    </citation>
    <scope>NUCLEOTIDE SEQUENCE [LARGE SCALE GENOMIC DNA]</scope>
    <source>
        <strain evidence="2 3">ElP</strain>
    </source>
</reference>
<dbReference type="AlphaFoldDB" id="A0A518H345"/>
<dbReference type="Proteomes" id="UP000317835">
    <property type="component" value="Chromosome"/>
</dbReference>
<dbReference type="GO" id="GO:0005506">
    <property type="term" value="F:iron ion binding"/>
    <property type="evidence" value="ECO:0007669"/>
    <property type="project" value="InterPro"/>
</dbReference>
<dbReference type="GO" id="GO:0022900">
    <property type="term" value="P:electron transport chain"/>
    <property type="evidence" value="ECO:0007669"/>
    <property type="project" value="InterPro"/>
</dbReference>
<proteinExistence type="predicted"/>
<accession>A0A518H345</accession>
<evidence type="ECO:0008006" key="4">
    <source>
        <dbReference type="Google" id="ProtNLM"/>
    </source>
</evidence>
<sequence length="121" mass="13141" precursor="true">MARKLFFAAFSTFVVSGLVGFAAQDEEPEYTISEVMKEAHKGGLLKKVSEGKASDEDKAKLLDLYEAMLANDPPKGEAEAWKKRSEAIVAAAKELIEGKEGASDKLTKAVNCKACHSEHRP</sequence>
<feature type="signal peptide" evidence="1">
    <location>
        <begin position="1"/>
        <end position="22"/>
    </location>
</feature>
<dbReference type="EMBL" id="CP036426">
    <property type="protein sequence ID" value="QDV35240.1"/>
    <property type="molecule type" value="Genomic_DNA"/>
</dbReference>
<evidence type="ECO:0000313" key="3">
    <source>
        <dbReference type="Proteomes" id="UP000317835"/>
    </source>
</evidence>
<evidence type="ECO:0000313" key="2">
    <source>
        <dbReference type="EMBL" id="QDV35240.1"/>
    </source>
</evidence>
<feature type="chain" id="PRO_5022068088" description="Cytochrome c domain-containing protein" evidence="1">
    <location>
        <begin position="23"/>
        <end position="121"/>
    </location>
</feature>
<protein>
    <recommendedName>
        <fullName evidence="4">Cytochrome c domain-containing protein</fullName>
    </recommendedName>
</protein>
<evidence type="ECO:0000256" key="1">
    <source>
        <dbReference type="SAM" id="SignalP"/>
    </source>
</evidence>
<dbReference type="OrthoDB" id="283665at2"/>
<dbReference type="GO" id="GO:0009055">
    <property type="term" value="F:electron transfer activity"/>
    <property type="evidence" value="ECO:0007669"/>
    <property type="project" value="InterPro"/>
</dbReference>
<keyword evidence="1" id="KW-0732">Signal</keyword>
<dbReference type="RefSeq" id="WP_145270706.1">
    <property type="nucleotide sequence ID" value="NZ_CP036426.1"/>
</dbReference>
<dbReference type="KEGG" id="tpla:ElP_31430"/>
<keyword evidence="3" id="KW-1185">Reference proteome</keyword>
<dbReference type="InterPro" id="IPR010980">
    <property type="entry name" value="Cyt_c/b562"/>
</dbReference>
<organism evidence="2 3">
    <name type="scientific">Tautonia plasticadhaerens</name>
    <dbReference type="NCBI Taxonomy" id="2527974"/>
    <lineage>
        <taxon>Bacteria</taxon>
        <taxon>Pseudomonadati</taxon>
        <taxon>Planctomycetota</taxon>
        <taxon>Planctomycetia</taxon>
        <taxon>Isosphaerales</taxon>
        <taxon>Isosphaeraceae</taxon>
        <taxon>Tautonia</taxon>
    </lineage>
</organism>
<dbReference type="SUPFAM" id="SSF47175">
    <property type="entry name" value="Cytochromes"/>
    <property type="match status" value="1"/>
</dbReference>
<dbReference type="GO" id="GO:0020037">
    <property type="term" value="F:heme binding"/>
    <property type="evidence" value="ECO:0007669"/>
    <property type="project" value="InterPro"/>
</dbReference>
<gene>
    <name evidence="2" type="ORF">ElP_31430</name>
</gene>
<name>A0A518H345_9BACT</name>